<evidence type="ECO:0000313" key="2">
    <source>
        <dbReference type="Proteomes" id="UP000011082"/>
    </source>
</evidence>
<sequence>MYEEFVEDLPVLQKSTETFLIKGLKLPFYASSNTIVKVVGNYYFRKENFVLFASPCSGKLIGILEMVKSLRDYVVLTDRKTREQFDTRNICDNNIILADGFNFEESSAKFLIFYNTKIPFEQIDNNNVHISGFYDYVGLCNTKEYKSYIQNQVSYFPDNYIYTVICQYPKQKKVELVFGTDNSIKHLSVSNIANSEVCGLESRRCCVFVKYTLPPAVLSYFKNQKIEVVNKIPYGFKTDKLVFYDICPELICAALDHIDHVVIVYTRDDFGTLKEIYRTLENKSIEVPDFIQKIVG</sequence>
<organism evidence="1 2">
    <name type="scientific">Vittaforma corneae (strain ATCC 50505)</name>
    <name type="common">Microsporidian parasite</name>
    <name type="synonym">Nosema corneum</name>
    <dbReference type="NCBI Taxonomy" id="993615"/>
    <lineage>
        <taxon>Eukaryota</taxon>
        <taxon>Fungi</taxon>
        <taxon>Fungi incertae sedis</taxon>
        <taxon>Microsporidia</taxon>
        <taxon>Nosematidae</taxon>
        <taxon>Vittaforma</taxon>
    </lineage>
</organism>
<accession>L2GP63</accession>
<dbReference type="HOGENOM" id="CLU_940740_0_0_1"/>
<dbReference type="Proteomes" id="UP000011082">
    <property type="component" value="Unassembled WGS sequence"/>
</dbReference>
<dbReference type="AlphaFoldDB" id="L2GP63"/>
<dbReference type="EMBL" id="JH370133">
    <property type="protein sequence ID" value="ELA42305.1"/>
    <property type="molecule type" value="Genomic_DNA"/>
</dbReference>
<name>L2GP63_VITCO</name>
<reference evidence="2" key="1">
    <citation type="submission" date="2011-05" db="EMBL/GenBank/DDBJ databases">
        <title>The genome sequence of Vittaforma corneae strain ATCC 50505.</title>
        <authorList>
            <consortium name="The Broad Institute Genome Sequencing Platform"/>
            <person name="Cuomo C."/>
            <person name="Didier E."/>
            <person name="Bowers L."/>
            <person name="Young S.K."/>
            <person name="Zeng Q."/>
            <person name="Gargeya S."/>
            <person name="Fitzgerald M."/>
            <person name="Haas B."/>
            <person name="Abouelleil A."/>
            <person name="Alvarado L."/>
            <person name="Arachchi H.M."/>
            <person name="Berlin A."/>
            <person name="Chapman S.B."/>
            <person name="Gearin G."/>
            <person name="Goldberg J."/>
            <person name="Griggs A."/>
            <person name="Gujja S."/>
            <person name="Hansen M."/>
            <person name="Heiman D."/>
            <person name="Howarth C."/>
            <person name="Larimer J."/>
            <person name="Lui A."/>
            <person name="MacDonald P.J.P."/>
            <person name="McCowen C."/>
            <person name="Montmayeur A."/>
            <person name="Murphy C."/>
            <person name="Neiman D."/>
            <person name="Pearson M."/>
            <person name="Priest M."/>
            <person name="Roberts A."/>
            <person name="Saif S."/>
            <person name="Shea T."/>
            <person name="Sisk P."/>
            <person name="Stolte C."/>
            <person name="Sykes S."/>
            <person name="Wortman J."/>
            <person name="Nusbaum C."/>
            <person name="Birren B."/>
        </authorList>
    </citation>
    <scope>NUCLEOTIDE SEQUENCE [LARGE SCALE GENOMIC DNA]</scope>
    <source>
        <strain evidence="2">ATCC 50505</strain>
    </source>
</reference>
<dbReference type="VEuPathDB" id="MicrosporidiaDB:VICG_00705"/>
<protein>
    <submittedName>
        <fullName evidence="1">Uncharacterized protein</fullName>
    </submittedName>
</protein>
<evidence type="ECO:0000313" key="1">
    <source>
        <dbReference type="EMBL" id="ELA42305.1"/>
    </source>
</evidence>
<dbReference type="InParanoid" id="L2GP63"/>
<keyword evidence="2" id="KW-1185">Reference proteome</keyword>
<dbReference type="RefSeq" id="XP_007604156.1">
    <property type="nucleotide sequence ID" value="XM_007604094.1"/>
</dbReference>
<proteinExistence type="predicted"/>
<gene>
    <name evidence="1" type="ORF">VICG_00705</name>
</gene>
<dbReference type="GeneID" id="19881421"/>